<dbReference type="eggNOG" id="ENOG5032XYQ">
    <property type="taxonomic scope" value="Bacteria"/>
</dbReference>
<dbReference type="InterPro" id="IPR044662">
    <property type="entry name" value="HS1/DABB1-like"/>
</dbReference>
<reference evidence="3 4" key="1">
    <citation type="submission" date="2014-09" db="EMBL/GenBank/DDBJ databases">
        <title>Genome sequencing and annotation of Bacillus Okhensis strain Kh10-101T.</title>
        <authorList>
            <person name="Prakash J.S."/>
        </authorList>
    </citation>
    <scope>NUCLEOTIDE SEQUENCE [LARGE SCALE GENOMIC DNA]</scope>
    <source>
        <strain evidence="4">Kh10-101T</strain>
    </source>
</reference>
<dbReference type="PROSITE" id="PS51502">
    <property type="entry name" value="S_R_A_B_BARREL"/>
    <property type="match status" value="1"/>
</dbReference>
<dbReference type="SUPFAM" id="SSF54909">
    <property type="entry name" value="Dimeric alpha+beta barrel"/>
    <property type="match status" value="1"/>
</dbReference>
<dbReference type="PANTHER" id="PTHR33178">
    <property type="match status" value="1"/>
</dbReference>
<evidence type="ECO:0000313" key="4">
    <source>
        <dbReference type="Proteomes" id="UP000030832"/>
    </source>
</evidence>
<accession>A0A0B0IJT1</accession>
<dbReference type="OrthoDB" id="9808130at2"/>
<name>A0A0B0IJT1_9BACI</name>
<keyword evidence="4" id="KW-1185">Reference proteome</keyword>
<dbReference type="InterPro" id="IPR013097">
    <property type="entry name" value="Dabb"/>
</dbReference>
<dbReference type="InterPro" id="IPR011008">
    <property type="entry name" value="Dimeric_a/b-barrel"/>
</dbReference>
<evidence type="ECO:0000313" key="3">
    <source>
        <dbReference type="EMBL" id="KHF41580.1"/>
    </source>
</evidence>
<dbReference type="RefSeq" id="WP_034625655.1">
    <property type="nucleotide sequence ID" value="NZ_JRJU01000002.1"/>
</dbReference>
<protein>
    <submittedName>
        <fullName evidence="3">Stress protein</fullName>
    </submittedName>
</protein>
<feature type="domain" description="Stress-response A/B barrel" evidence="2">
    <location>
        <begin position="2"/>
        <end position="96"/>
    </location>
</feature>
<proteinExistence type="predicted"/>
<dbReference type="Proteomes" id="UP000030832">
    <property type="component" value="Unassembled WGS sequence"/>
</dbReference>
<sequence>MVTHIVLIKFSRKVSDSQVDKLIEKTLKLKDEIPGIIDIQQGRNFSNRNQGYEVGMTVKFEDKQALENFGPHPKHQEVVDYLKNELGLEDLIVVDF</sequence>
<comment type="caution">
    <text evidence="3">The sequence shown here is derived from an EMBL/GenBank/DDBJ whole genome shotgun (WGS) entry which is preliminary data.</text>
</comment>
<dbReference type="EMBL" id="JRJU01000002">
    <property type="protein sequence ID" value="KHF41580.1"/>
    <property type="molecule type" value="Genomic_DNA"/>
</dbReference>
<evidence type="ECO:0000256" key="1">
    <source>
        <dbReference type="ARBA" id="ARBA00011738"/>
    </source>
</evidence>
<organism evidence="3 4">
    <name type="scientific">Halalkalibacter okhensis</name>
    <dbReference type="NCBI Taxonomy" id="333138"/>
    <lineage>
        <taxon>Bacteria</taxon>
        <taxon>Bacillati</taxon>
        <taxon>Bacillota</taxon>
        <taxon>Bacilli</taxon>
        <taxon>Bacillales</taxon>
        <taxon>Bacillaceae</taxon>
        <taxon>Halalkalibacter</taxon>
    </lineage>
</organism>
<dbReference type="AlphaFoldDB" id="A0A0B0IJT1"/>
<dbReference type="SMART" id="SM00886">
    <property type="entry name" value="Dabb"/>
    <property type="match status" value="1"/>
</dbReference>
<gene>
    <name evidence="3" type="ORF">LQ50_02410</name>
</gene>
<comment type="subunit">
    <text evidence="1">Homodimer.</text>
</comment>
<dbReference type="Gene3D" id="3.30.70.100">
    <property type="match status" value="1"/>
</dbReference>
<evidence type="ECO:0000259" key="2">
    <source>
        <dbReference type="PROSITE" id="PS51502"/>
    </source>
</evidence>
<dbReference type="STRING" id="333138.LQ50_02410"/>
<dbReference type="Pfam" id="PF07876">
    <property type="entry name" value="Dabb"/>
    <property type="match status" value="1"/>
</dbReference>
<dbReference type="PANTHER" id="PTHR33178:SF10">
    <property type="entry name" value="STRESS-RESPONSE A_B BARREL DOMAIN-CONTAINING PROTEIN"/>
    <property type="match status" value="1"/>
</dbReference>